<evidence type="ECO:0000313" key="3">
    <source>
        <dbReference type="Proteomes" id="UP000184532"/>
    </source>
</evidence>
<protein>
    <recommendedName>
        <fullName evidence="4">Lipoprotein</fullName>
    </recommendedName>
</protein>
<proteinExistence type="predicted"/>
<dbReference type="RefSeq" id="WP_131819064.1">
    <property type="nucleotide sequence ID" value="NZ_FQWL01000003.1"/>
</dbReference>
<sequence length="270" mass="29872">MRKILPILLAFVLASCSSDSSESNTGPEIDFNAFDMSIDLDRTVFGIDERITINASSTETLGTGCIKSTYFTQDGSQSGVCVSGGIGNGFQINLSFQTIGTKTFIVEGQTSDGKVSRIERQIEIDSTTNSVRISKVTVNKYPSMGLAQDPEFSDSDSERLADLIFRIEKRYVDITVGDDAPKYRNADHSESAVIENENGFEWNYEGNELRFSRDNVLLFQLYDFDGGLDVDQNLGHVFVIFGDYVEERPSQVNIVEGGGSIDITIDLEWN</sequence>
<feature type="signal peptide" evidence="1">
    <location>
        <begin position="1"/>
        <end position="20"/>
    </location>
</feature>
<evidence type="ECO:0000313" key="2">
    <source>
        <dbReference type="EMBL" id="SHG69106.1"/>
    </source>
</evidence>
<gene>
    <name evidence="2" type="ORF">SAMN04488116_2115</name>
</gene>
<keyword evidence="1" id="KW-0732">Signal</keyword>
<dbReference type="PROSITE" id="PS51257">
    <property type="entry name" value="PROKAR_LIPOPROTEIN"/>
    <property type="match status" value="1"/>
</dbReference>
<reference evidence="3" key="1">
    <citation type="submission" date="2016-11" db="EMBL/GenBank/DDBJ databases">
        <authorList>
            <person name="Varghese N."/>
            <person name="Submissions S."/>
        </authorList>
    </citation>
    <scope>NUCLEOTIDE SEQUENCE [LARGE SCALE GENOMIC DNA]</scope>
    <source>
        <strain evidence="3">DSM 22638</strain>
    </source>
</reference>
<keyword evidence="3" id="KW-1185">Reference proteome</keyword>
<name>A0A1M5LVS2_9FLAO</name>
<feature type="chain" id="PRO_5012951563" description="Lipoprotein" evidence="1">
    <location>
        <begin position="21"/>
        <end position="270"/>
    </location>
</feature>
<evidence type="ECO:0008006" key="4">
    <source>
        <dbReference type="Google" id="ProtNLM"/>
    </source>
</evidence>
<dbReference type="OrthoDB" id="1425378at2"/>
<organism evidence="2 3">
    <name type="scientific">Flagellimonas flava</name>
    <dbReference type="NCBI Taxonomy" id="570519"/>
    <lineage>
        <taxon>Bacteria</taxon>
        <taxon>Pseudomonadati</taxon>
        <taxon>Bacteroidota</taxon>
        <taxon>Flavobacteriia</taxon>
        <taxon>Flavobacteriales</taxon>
        <taxon>Flavobacteriaceae</taxon>
        <taxon>Flagellimonas</taxon>
    </lineage>
</organism>
<evidence type="ECO:0000256" key="1">
    <source>
        <dbReference type="SAM" id="SignalP"/>
    </source>
</evidence>
<dbReference type="EMBL" id="FQWL01000003">
    <property type="protein sequence ID" value="SHG69106.1"/>
    <property type="molecule type" value="Genomic_DNA"/>
</dbReference>
<dbReference type="AlphaFoldDB" id="A0A1M5LVS2"/>
<dbReference type="Proteomes" id="UP000184532">
    <property type="component" value="Unassembled WGS sequence"/>
</dbReference>
<accession>A0A1M5LVS2</accession>